<dbReference type="GO" id="GO:0043565">
    <property type="term" value="F:sequence-specific DNA binding"/>
    <property type="evidence" value="ECO:0007669"/>
    <property type="project" value="InterPro"/>
</dbReference>
<dbReference type="InterPro" id="IPR003313">
    <property type="entry name" value="AraC-bd"/>
</dbReference>
<keyword evidence="3" id="KW-0804">Transcription</keyword>
<dbReference type="CDD" id="cd02208">
    <property type="entry name" value="cupin_RmlC-like"/>
    <property type="match status" value="1"/>
</dbReference>
<dbReference type="RefSeq" id="WP_185143995.1">
    <property type="nucleotide sequence ID" value="NZ_JACJVP010000028.1"/>
</dbReference>
<keyword evidence="7" id="KW-1185">Reference proteome</keyword>
<evidence type="ECO:0000256" key="2">
    <source>
        <dbReference type="ARBA" id="ARBA00023125"/>
    </source>
</evidence>
<evidence type="ECO:0000256" key="4">
    <source>
        <dbReference type="SAM" id="MobiDB-lite"/>
    </source>
</evidence>
<dbReference type="AlphaFoldDB" id="A0A7X0RRV3"/>
<dbReference type="InterPro" id="IPR037923">
    <property type="entry name" value="HTH-like"/>
</dbReference>
<dbReference type="Proteomes" id="UP000547209">
    <property type="component" value="Unassembled WGS sequence"/>
</dbReference>
<dbReference type="SUPFAM" id="SSF51215">
    <property type="entry name" value="Regulatory protein AraC"/>
    <property type="match status" value="1"/>
</dbReference>
<keyword evidence="2" id="KW-0238">DNA-binding</keyword>
<dbReference type="Gene3D" id="1.10.10.60">
    <property type="entry name" value="Homeodomain-like"/>
    <property type="match status" value="2"/>
</dbReference>
<name>A0A7X0RRV3_9BACL</name>
<feature type="region of interest" description="Disordered" evidence="4">
    <location>
        <begin position="1"/>
        <end position="20"/>
    </location>
</feature>
<gene>
    <name evidence="6" type="ORF">H7C19_17675</name>
</gene>
<evidence type="ECO:0000313" key="7">
    <source>
        <dbReference type="Proteomes" id="UP000547209"/>
    </source>
</evidence>
<comment type="caution">
    <text evidence="6">The sequence shown here is derived from an EMBL/GenBank/DDBJ whole genome shotgun (WGS) entry which is preliminary data.</text>
</comment>
<proteinExistence type="predicted"/>
<evidence type="ECO:0000313" key="6">
    <source>
        <dbReference type="EMBL" id="MBB6672513.1"/>
    </source>
</evidence>
<dbReference type="InterPro" id="IPR018060">
    <property type="entry name" value="HTH_AraC"/>
</dbReference>
<dbReference type="Gene3D" id="2.60.120.280">
    <property type="entry name" value="Regulatory protein AraC"/>
    <property type="match status" value="1"/>
</dbReference>
<reference evidence="6 7" key="1">
    <citation type="submission" date="2020-08" db="EMBL/GenBank/DDBJ databases">
        <title>Cohnella phylogeny.</title>
        <authorList>
            <person name="Dunlap C."/>
        </authorList>
    </citation>
    <scope>NUCLEOTIDE SEQUENCE [LARGE SCALE GENOMIC DNA]</scope>
    <source>
        <strain evidence="6 7">DSM 28246</strain>
    </source>
</reference>
<dbReference type="InterPro" id="IPR050204">
    <property type="entry name" value="AraC_XylS_family_regulators"/>
</dbReference>
<dbReference type="InterPro" id="IPR009057">
    <property type="entry name" value="Homeodomain-like_sf"/>
</dbReference>
<feature type="domain" description="HTH araC/xylS-type" evidence="5">
    <location>
        <begin position="175"/>
        <end position="273"/>
    </location>
</feature>
<dbReference type="PANTHER" id="PTHR46796">
    <property type="entry name" value="HTH-TYPE TRANSCRIPTIONAL ACTIVATOR RHAS-RELATED"/>
    <property type="match status" value="1"/>
</dbReference>
<dbReference type="PANTHER" id="PTHR46796:SF7">
    <property type="entry name" value="ARAC FAMILY TRANSCRIPTIONAL REGULATOR"/>
    <property type="match status" value="1"/>
</dbReference>
<keyword evidence="1" id="KW-0805">Transcription regulation</keyword>
<dbReference type="GO" id="GO:0003700">
    <property type="term" value="F:DNA-binding transcription factor activity"/>
    <property type="evidence" value="ECO:0007669"/>
    <property type="project" value="InterPro"/>
</dbReference>
<organism evidence="6 7">
    <name type="scientific">Cohnella nanjingensis</name>
    <dbReference type="NCBI Taxonomy" id="1387779"/>
    <lineage>
        <taxon>Bacteria</taxon>
        <taxon>Bacillati</taxon>
        <taxon>Bacillota</taxon>
        <taxon>Bacilli</taxon>
        <taxon>Bacillales</taxon>
        <taxon>Paenibacillaceae</taxon>
        <taxon>Cohnella</taxon>
    </lineage>
</organism>
<accession>A0A7X0RRV3</accession>
<dbReference type="PROSITE" id="PS01124">
    <property type="entry name" value="HTH_ARAC_FAMILY_2"/>
    <property type="match status" value="1"/>
</dbReference>
<evidence type="ECO:0000256" key="3">
    <source>
        <dbReference type="ARBA" id="ARBA00023163"/>
    </source>
</evidence>
<dbReference type="EMBL" id="JACJVP010000028">
    <property type="protein sequence ID" value="MBB6672513.1"/>
    <property type="molecule type" value="Genomic_DNA"/>
</dbReference>
<dbReference type="SMART" id="SM00342">
    <property type="entry name" value="HTH_ARAC"/>
    <property type="match status" value="1"/>
</dbReference>
<dbReference type="SUPFAM" id="SSF46689">
    <property type="entry name" value="Homeodomain-like"/>
    <property type="match status" value="2"/>
</dbReference>
<evidence type="ECO:0000259" key="5">
    <source>
        <dbReference type="PROSITE" id="PS01124"/>
    </source>
</evidence>
<protein>
    <submittedName>
        <fullName evidence="6">Helix-turn-helix domain-containing protein</fullName>
    </submittedName>
</protein>
<evidence type="ECO:0000256" key="1">
    <source>
        <dbReference type="ARBA" id="ARBA00023015"/>
    </source>
</evidence>
<dbReference type="Pfam" id="PF02311">
    <property type="entry name" value="AraC_binding"/>
    <property type="match status" value="1"/>
</dbReference>
<dbReference type="Pfam" id="PF12833">
    <property type="entry name" value="HTH_18"/>
    <property type="match status" value="1"/>
</dbReference>
<sequence>MGRRERGYPGRPSGDGSGRVIADHFQESDAYEVSRPEGMADWIMIYTLSGEGFIETAEGGERRLRAGDIAVVKGGHPHRYGTPKGQIWHFLWAHFVPGEQAYRWSGLPEASPGLVLHSVAYAQLRKRILRAFRRVLQDSRQSSVYANLLSMNALQEILLLLEQQHAQAPIDARVAEALDHLSARMKEPLQVGELARVVGLSASRLSHLFKEQTGASIIDTLNRMRLRQAALLLVHTSRSAEDAAGDVGFNHYNHFAALFKAEYGMSPSAFRKEGREEARGGRGMGL</sequence>